<evidence type="ECO:0000259" key="1">
    <source>
        <dbReference type="Pfam" id="PF05732"/>
    </source>
</evidence>
<dbReference type="InterPro" id="IPR036390">
    <property type="entry name" value="WH_DNA-bd_sf"/>
</dbReference>
<dbReference type="RefSeq" id="WP_230057342.1">
    <property type="nucleotide sequence ID" value="NZ_CAJHOE010000005.1"/>
</dbReference>
<protein>
    <recommendedName>
        <fullName evidence="1">Plasmid replication protein RepL domain-containing protein</fullName>
    </recommendedName>
</protein>
<dbReference type="InterPro" id="IPR036388">
    <property type="entry name" value="WH-like_DNA-bd_sf"/>
</dbReference>
<gene>
    <name evidence="2" type="ORF">LMG8286_01599</name>
</gene>
<sequence length="77" mass="8952">MSERERLIFAALLGEKKLEILEFLLQNSDENGFVSTTVNEICTKLNVSKPTTINTLKLLESKKIFERVKNGIYRFRM</sequence>
<comment type="caution">
    <text evidence="2">The sequence shown here is derived from an EMBL/GenBank/DDBJ whole genome shotgun (WGS) entry which is preliminary data.</text>
</comment>
<name>A0ABN7KB62_9BACT</name>
<feature type="domain" description="Plasmid replication protein RepL" evidence="1">
    <location>
        <begin position="12"/>
        <end position="73"/>
    </location>
</feature>
<dbReference type="Pfam" id="PF05732">
    <property type="entry name" value="RepL"/>
    <property type="match status" value="1"/>
</dbReference>
<evidence type="ECO:0000313" key="2">
    <source>
        <dbReference type="EMBL" id="CAD7289001.1"/>
    </source>
</evidence>
<accession>A0ABN7KB62</accession>
<reference evidence="2 3" key="1">
    <citation type="submission" date="2020-11" db="EMBL/GenBank/DDBJ databases">
        <authorList>
            <person name="Peeters C."/>
        </authorList>
    </citation>
    <scope>NUCLEOTIDE SEQUENCE [LARGE SCALE GENOMIC DNA]</scope>
    <source>
        <strain evidence="2 3">LMG 8286</strain>
    </source>
</reference>
<evidence type="ECO:0000313" key="3">
    <source>
        <dbReference type="Proteomes" id="UP000789359"/>
    </source>
</evidence>
<proteinExistence type="predicted"/>
<dbReference type="Proteomes" id="UP000789359">
    <property type="component" value="Unassembled WGS sequence"/>
</dbReference>
<dbReference type="SUPFAM" id="SSF46785">
    <property type="entry name" value="Winged helix' DNA-binding domain"/>
    <property type="match status" value="1"/>
</dbReference>
<dbReference type="EMBL" id="CAJHOE010000005">
    <property type="protein sequence ID" value="CAD7289001.1"/>
    <property type="molecule type" value="Genomic_DNA"/>
</dbReference>
<keyword evidence="3" id="KW-1185">Reference proteome</keyword>
<dbReference type="Gene3D" id="1.10.10.10">
    <property type="entry name" value="Winged helix-like DNA-binding domain superfamily/Winged helix DNA-binding domain"/>
    <property type="match status" value="1"/>
</dbReference>
<organism evidence="2 3">
    <name type="scientific">Campylobacter suis</name>
    <dbReference type="NCBI Taxonomy" id="2790657"/>
    <lineage>
        <taxon>Bacteria</taxon>
        <taxon>Pseudomonadati</taxon>
        <taxon>Campylobacterota</taxon>
        <taxon>Epsilonproteobacteria</taxon>
        <taxon>Campylobacterales</taxon>
        <taxon>Campylobacteraceae</taxon>
        <taxon>Campylobacter</taxon>
    </lineage>
</organism>
<dbReference type="InterPro" id="IPR008813">
    <property type="entry name" value="Plasmid_replication_RepL"/>
</dbReference>